<dbReference type="PANTHER" id="PTHR24148">
    <property type="entry name" value="ANKYRIN REPEAT DOMAIN-CONTAINING PROTEIN 39 HOMOLOG-RELATED"/>
    <property type="match status" value="1"/>
</dbReference>
<evidence type="ECO:0000313" key="2">
    <source>
        <dbReference type="EMBL" id="KAE8400545.1"/>
    </source>
</evidence>
<feature type="domain" description="Heterokaryon incompatibility" evidence="1">
    <location>
        <begin position="41"/>
        <end position="230"/>
    </location>
</feature>
<organism evidence="2 3">
    <name type="scientific">Aspergillus pseudonomiae</name>
    <dbReference type="NCBI Taxonomy" id="1506151"/>
    <lineage>
        <taxon>Eukaryota</taxon>
        <taxon>Fungi</taxon>
        <taxon>Dikarya</taxon>
        <taxon>Ascomycota</taxon>
        <taxon>Pezizomycotina</taxon>
        <taxon>Eurotiomycetes</taxon>
        <taxon>Eurotiomycetidae</taxon>
        <taxon>Eurotiales</taxon>
        <taxon>Aspergillaceae</taxon>
        <taxon>Aspergillus</taxon>
        <taxon>Aspergillus subgen. Circumdati</taxon>
    </lineage>
</organism>
<dbReference type="Pfam" id="PF06985">
    <property type="entry name" value="HET"/>
    <property type="match status" value="1"/>
</dbReference>
<sequence length="520" mass="58579">MEQSPKLLSNEIRLLNLLPGKWFDPIHCTWQIVSLNGNPKYKALSYVWGRSKHSQPIYLNGSPIHITKHLRRALRQLRSGSEAVCLWVDAVCINQSDDEEKTEQVKMMGKIYAQSQEVVVYLGDAFAPSFSQSFNTPSDMRDAVSHTMTPREYYSMSGSNEMDTGLVWRRPLSHKDGSYLFCFIQLLADGVDMNRFIAGTDQGSLDDVMEALRLFLSAVPWWKRVWVIQEVVIPSKIMILYGSMMAPWETFVKAANCVHENAGKVIPSLAPSDVKFLVEFSRRIRGIESIRNRWQSPEQITLVQLLRQFSGRKATDPRDKVYALLGLAKDKPSVEPNYAAAELDVLADTTLDIISRSGSLDVWAGDFTMKDNHAIPSWIPDWSSPPDTFIQSRIENVKHYNACKNSPVYVQLQSSKEFSTNGHIGREQGLEVIEAYYNTRGGAGFLRHHGEGVVSLPGLLLDSVLVAGETMWSDTTLISTLNAWHEMITKSTITWEDFESTICADLRSYPNMVGEGSLTL</sequence>
<evidence type="ECO:0000259" key="1">
    <source>
        <dbReference type="Pfam" id="PF06985"/>
    </source>
</evidence>
<dbReference type="EMBL" id="ML736814">
    <property type="protein sequence ID" value="KAE8400545.1"/>
    <property type="molecule type" value="Genomic_DNA"/>
</dbReference>
<dbReference type="RefSeq" id="XP_031937864.1">
    <property type="nucleotide sequence ID" value="XM_032090199.1"/>
</dbReference>
<name>A0A5N7D2B6_9EURO</name>
<protein>
    <submittedName>
        <fullName evidence="2">Heterokaryon incompatibility protein-domain-containing protein</fullName>
    </submittedName>
</protein>
<dbReference type="PANTHER" id="PTHR24148:SF82">
    <property type="entry name" value="HETEROKARYON INCOMPATIBILITY DOMAIN-CONTAINING PROTEIN"/>
    <property type="match status" value="1"/>
</dbReference>
<dbReference type="GeneID" id="43674890"/>
<evidence type="ECO:0000313" key="3">
    <source>
        <dbReference type="Proteomes" id="UP000325579"/>
    </source>
</evidence>
<keyword evidence="3" id="KW-1185">Reference proteome</keyword>
<dbReference type="AlphaFoldDB" id="A0A5N7D2B6"/>
<dbReference type="Proteomes" id="UP000325579">
    <property type="component" value="Unassembled WGS sequence"/>
</dbReference>
<dbReference type="InterPro" id="IPR010730">
    <property type="entry name" value="HET"/>
</dbReference>
<reference evidence="2 3" key="1">
    <citation type="submission" date="2019-04" db="EMBL/GenBank/DDBJ databases">
        <authorList>
            <consortium name="DOE Joint Genome Institute"/>
            <person name="Mondo S."/>
            <person name="Kjaerbolling I."/>
            <person name="Vesth T."/>
            <person name="Frisvad J.C."/>
            <person name="Nybo J.L."/>
            <person name="Theobald S."/>
            <person name="Kildgaard S."/>
            <person name="Isbrandt T."/>
            <person name="Kuo A."/>
            <person name="Sato A."/>
            <person name="Lyhne E.K."/>
            <person name="Kogle M.E."/>
            <person name="Wiebenga A."/>
            <person name="Kun R.S."/>
            <person name="Lubbers R.J."/>
            <person name="Makela M.R."/>
            <person name="Barry K."/>
            <person name="Chovatia M."/>
            <person name="Clum A."/>
            <person name="Daum C."/>
            <person name="Haridas S."/>
            <person name="He G."/>
            <person name="LaButti K."/>
            <person name="Lipzen A."/>
            <person name="Riley R."/>
            <person name="Salamov A."/>
            <person name="Simmons B.A."/>
            <person name="Magnuson J.K."/>
            <person name="Henrissat B."/>
            <person name="Mortensen U.H."/>
            <person name="Larsen T.O."/>
            <person name="Devries R.P."/>
            <person name="Grigoriev I.V."/>
            <person name="Machida M."/>
            <person name="Baker S.E."/>
            <person name="Andersen M.R."/>
            <person name="Cantor M.N."/>
            <person name="Hua S.X."/>
        </authorList>
    </citation>
    <scope>NUCLEOTIDE SEQUENCE [LARGE SCALE GENOMIC DNA]</scope>
    <source>
        <strain evidence="2 3">CBS 119388</strain>
    </source>
</reference>
<dbReference type="OrthoDB" id="2157530at2759"/>
<dbReference type="InterPro" id="IPR052895">
    <property type="entry name" value="HetReg/Transcr_Mod"/>
</dbReference>
<accession>A0A5N7D2B6</accession>
<proteinExistence type="predicted"/>
<gene>
    <name evidence="2" type="ORF">BDV37DRAFT_296837</name>
</gene>